<dbReference type="OrthoDB" id="5243170at2"/>
<evidence type="ECO:0000256" key="1">
    <source>
        <dbReference type="ARBA" id="ARBA00022448"/>
    </source>
</evidence>
<dbReference type="Proteomes" id="UP000199645">
    <property type="component" value="Unassembled WGS sequence"/>
</dbReference>
<accession>A0A1I2L0C6</accession>
<dbReference type="AlphaFoldDB" id="A0A1I2L0C6"/>
<dbReference type="InterPro" id="IPR000923">
    <property type="entry name" value="BlueCu_1"/>
</dbReference>
<dbReference type="GO" id="GO:0005507">
    <property type="term" value="F:copper ion binding"/>
    <property type="evidence" value="ECO:0007669"/>
    <property type="project" value="InterPro"/>
</dbReference>
<evidence type="ECO:0000259" key="6">
    <source>
        <dbReference type="Pfam" id="PF00127"/>
    </source>
</evidence>
<keyword evidence="8" id="KW-1185">Reference proteome</keyword>
<dbReference type="Pfam" id="PF00127">
    <property type="entry name" value="Copper-bind"/>
    <property type="match status" value="1"/>
</dbReference>
<dbReference type="EMBL" id="FONV01000019">
    <property type="protein sequence ID" value="SFF72273.1"/>
    <property type="molecule type" value="Genomic_DNA"/>
</dbReference>
<dbReference type="RefSeq" id="WP_093621046.1">
    <property type="nucleotide sequence ID" value="NZ_BOMT01000074.1"/>
</dbReference>
<dbReference type="InterPro" id="IPR014756">
    <property type="entry name" value="Ig_E-set"/>
</dbReference>
<evidence type="ECO:0000256" key="2">
    <source>
        <dbReference type="ARBA" id="ARBA00022723"/>
    </source>
</evidence>
<dbReference type="PROSITE" id="PS00196">
    <property type="entry name" value="COPPER_BLUE"/>
    <property type="match status" value="1"/>
</dbReference>
<dbReference type="NCBIfam" id="NF047446">
    <property type="entry name" value="barrel_OmpL47"/>
    <property type="match status" value="3"/>
</dbReference>
<sequence length="512" mass="52276">MNRTIPRLRAGAALIVALLLAVLAGATPPAAAAQTLTWTASDDITAYRSAPTTAVAGATTIVWENSAATGNTTGMPHTLTFDTSTDGYNHDVTVNILASPFDANNGRHQTTVTLTPGKYRYFCTIPGHSTMVGELTVTAGGGDPDTTAPTVTAQVSGSRDTQGAYLGSATVTVAASDTGSGVRAVEYQVDDTGWQAYTAPVVVSAAGDHAVQYRATDNAGNTSAAGSVSFRVAPAQQQDTTPPVVSGQVAGDRDSAGNYLGTATTTVTATDSGGSGVARIEYQLDGGAWTVYTAPVTVTAVGAHMLHYRATDNAGNTSAEQMAHFTIVTPPVPDTTPPVVGATVTGERAGNGDYLGTATVTVTATDAGTGVKSIEYRLDDGAWTAYTVPVAVAVLGAHTVRYRASDNAGNTAAEKSAAFTVAERGADSCPDSDTRDTVVIDGVDTRIRNTDTGNGCTINDLIAERAVYPTHAAFVRHVEAVTTTLVTAGKLTQRQAGTIVRAAAASNKGEPA</sequence>
<evidence type="ECO:0000256" key="4">
    <source>
        <dbReference type="ARBA" id="ARBA00023008"/>
    </source>
</evidence>
<dbReference type="Gene3D" id="2.60.40.10">
    <property type="entry name" value="Immunoglobulins"/>
    <property type="match status" value="3"/>
</dbReference>
<evidence type="ECO:0000256" key="5">
    <source>
        <dbReference type="SAM" id="SignalP"/>
    </source>
</evidence>
<feature type="chain" id="PRO_5011629812" evidence="5">
    <location>
        <begin position="33"/>
        <end position="512"/>
    </location>
</feature>
<keyword evidence="1" id="KW-0813">Transport</keyword>
<keyword evidence="2" id="KW-0479">Metal-binding</keyword>
<feature type="signal peptide" evidence="5">
    <location>
        <begin position="1"/>
        <end position="32"/>
    </location>
</feature>
<evidence type="ECO:0000313" key="8">
    <source>
        <dbReference type="Proteomes" id="UP000199645"/>
    </source>
</evidence>
<protein>
    <submittedName>
        <fullName evidence="7">Copper binding protein, plastocyanin/azurin family</fullName>
    </submittedName>
</protein>
<keyword evidence="5" id="KW-0732">Signal</keyword>
<evidence type="ECO:0000313" key="7">
    <source>
        <dbReference type="EMBL" id="SFF72273.1"/>
    </source>
</evidence>
<dbReference type="InterPro" id="IPR013783">
    <property type="entry name" value="Ig-like_fold"/>
</dbReference>
<proteinExistence type="predicted"/>
<dbReference type="SUPFAM" id="SSF81296">
    <property type="entry name" value="E set domains"/>
    <property type="match status" value="2"/>
</dbReference>
<dbReference type="GO" id="GO:0005975">
    <property type="term" value="P:carbohydrate metabolic process"/>
    <property type="evidence" value="ECO:0007669"/>
    <property type="project" value="UniProtKB-ARBA"/>
</dbReference>
<dbReference type="STRING" id="35752.SAMN05421541_11967"/>
<gene>
    <name evidence="7" type="ORF">SAMN05421541_11967</name>
</gene>
<dbReference type="InterPro" id="IPR028871">
    <property type="entry name" value="BlueCu_1_BS"/>
</dbReference>
<dbReference type="InterPro" id="IPR058094">
    <property type="entry name" value="Ig-like_OmpL47-like"/>
</dbReference>
<dbReference type="GO" id="GO:0009055">
    <property type="term" value="F:electron transfer activity"/>
    <property type="evidence" value="ECO:0007669"/>
    <property type="project" value="InterPro"/>
</dbReference>
<keyword evidence="4" id="KW-0186">Copper</keyword>
<dbReference type="InterPro" id="IPR008972">
    <property type="entry name" value="Cupredoxin"/>
</dbReference>
<dbReference type="SUPFAM" id="SSF49503">
    <property type="entry name" value="Cupredoxins"/>
    <property type="match status" value="1"/>
</dbReference>
<evidence type="ECO:0000256" key="3">
    <source>
        <dbReference type="ARBA" id="ARBA00022982"/>
    </source>
</evidence>
<dbReference type="Gene3D" id="2.60.40.420">
    <property type="entry name" value="Cupredoxins - blue copper proteins"/>
    <property type="match status" value="1"/>
</dbReference>
<organism evidence="7 8">
    <name type="scientific">Actinoplanes philippinensis</name>
    <dbReference type="NCBI Taxonomy" id="35752"/>
    <lineage>
        <taxon>Bacteria</taxon>
        <taxon>Bacillati</taxon>
        <taxon>Actinomycetota</taxon>
        <taxon>Actinomycetes</taxon>
        <taxon>Micromonosporales</taxon>
        <taxon>Micromonosporaceae</taxon>
        <taxon>Actinoplanes</taxon>
    </lineage>
</organism>
<keyword evidence="3" id="KW-0249">Electron transport</keyword>
<feature type="domain" description="Blue (type 1) copper" evidence="6">
    <location>
        <begin position="54"/>
        <end position="137"/>
    </location>
</feature>
<reference evidence="7 8" key="1">
    <citation type="submission" date="2016-10" db="EMBL/GenBank/DDBJ databases">
        <authorList>
            <person name="de Groot N.N."/>
        </authorList>
    </citation>
    <scope>NUCLEOTIDE SEQUENCE [LARGE SCALE GENOMIC DNA]</scope>
    <source>
        <strain evidence="7 8">DSM 43019</strain>
    </source>
</reference>
<name>A0A1I2L0C6_9ACTN</name>